<keyword evidence="3" id="KW-0235">DNA replication</keyword>
<organism evidence="6 7">
    <name type="scientific">Erysiphe neolycopersici</name>
    <dbReference type="NCBI Taxonomy" id="212602"/>
    <lineage>
        <taxon>Eukaryota</taxon>
        <taxon>Fungi</taxon>
        <taxon>Dikarya</taxon>
        <taxon>Ascomycota</taxon>
        <taxon>Pezizomycotina</taxon>
        <taxon>Leotiomycetes</taxon>
        <taxon>Erysiphales</taxon>
        <taxon>Erysiphaceae</taxon>
        <taxon>Erysiphe</taxon>
    </lineage>
</organism>
<dbReference type="Proteomes" id="UP000286134">
    <property type="component" value="Unassembled WGS sequence"/>
</dbReference>
<dbReference type="EMBL" id="MCFK01002960">
    <property type="protein sequence ID" value="RKF62915.1"/>
    <property type="molecule type" value="Genomic_DNA"/>
</dbReference>
<evidence type="ECO:0000256" key="3">
    <source>
        <dbReference type="ARBA" id="ARBA00022705"/>
    </source>
</evidence>
<dbReference type="GO" id="GO:0006297">
    <property type="term" value="P:nucleotide-excision repair, DNA gap filling"/>
    <property type="evidence" value="ECO:0007669"/>
    <property type="project" value="TreeGrafter"/>
</dbReference>
<gene>
    <name evidence="6" type="ORF">OnM2_029028</name>
</gene>
<sequence length="447" mass="49954">MLFDFHRQQNAKKPGTIHATYLIIGTRQVEEKSKVSNGADIGITEDGYMQSSPFTCSPLSSSDESVEIPVQTITLVREADLEKVRSKYEHIDSIHIYSLGLYSVKDLQVLSEATQRLDQLCSGEDPLKSCSTYGTIQNKYLKTRVQRRPSLVVPSSSVKTASSTVGTVSKNKNPAVESKIGPISAQLSTKTTSIGVCKSSTTSVLNPPENSSIKQSTSKTVTNSKIQKHDKSSILTAFARTESIQKHEKKPEKKKNYISEKTVASASEDILMKDVFSDNNENDDDDNDDDDDDKNWAPLTSEIKNNNTNRKSKREREEELRKMMEDDYEEENKEKEIITSLICGETDATTSKEVAVAINEQTSIDAGKKRRSRRRVMKKTTYKDEEGYLVTKEEPAWESFSEDEPSVPIPKPMVKNQNQQSTTSKPKKGTVGKSMQGNIMSFFGKKS</sequence>
<dbReference type="AlphaFoldDB" id="A0A420HZR2"/>
<comment type="subcellular location">
    <subcellularLocation>
        <location evidence="1">Nucleus</location>
    </subcellularLocation>
</comment>
<dbReference type="Gene3D" id="3.90.1030.20">
    <property type="entry name" value="DNA polymerase delta, p66 (Cdc27) subunit, wHTH domain"/>
    <property type="match status" value="1"/>
</dbReference>
<dbReference type="GO" id="GO:0003887">
    <property type="term" value="F:DNA-directed DNA polymerase activity"/>
    <property type="evidence" value="ECO:0007669"/>
    <property type="project" value="TreeGrafter"/>
</dbReference>
<dbReference type="STRING" id="212602.A0A420HZR2"/>
<feature type="region of interest" description="Disordered" evidence="5">
    <location>
        <begin position="395"/>
        <end position="447"/>
    </location>
</feature>
<feature type="compositionally biased region" description="Polar residues" evidence="5">
    <location>
        <begin position="200"/>
        <end position="225"/>
    </location>
</feature>
<keyword evidence="7" id="KW-1185">Reference proteome</keyword>
<feature type="region of interest" description="Disordered" evidence="5">
    <location>
        <begin position="200"/>
        <end position="263"/>
    </location>
</feature>
<reference evidence="6 7" key="1">
    <citation type="journal article" date="2018" name="BMC Genomics">
        <title>Comparative genome analyses reveal sequence features reflecting distinct modes of host-adaptation between dicot and monocot powdery mildew.</title>
        <authorList>
            <person name="Wu Y."/>
            <person name="Ma X."/>
            <person name="Pan Z."/>
            <person name="Kale S.D."/>
            <person name="Song Y."/>
            <person name="King H."/>
            <person name="Zhang Q."/>
            <person name="Presley C."/>
            <person name="Deng X."/>
            <person name="Wei C.I."/>
            <person name="Xiao S."/>
        </authorList>
    </citation>
    <scope>NUCLEOTIDE SEQUENCE [LARGE SCALE GENOMIC DNA]</scope>
    <source>
        <strain evidence="6">UMSG2</strain>
    </source>
</reference>
<evidence type="ECO:0000256" key="1">
    <source>
        <dbReference type="ARBA" id="ARBA00004123"/>
    </source>
</evidence>
<dbReference type="Pfam" id="PF09507">
    <property type="entry name" value="CDC27"/>
    <property type="match status" value="1"/>
</dbReference>
<evidence type="ECO:0000256" key="4">
    <source>
        <dbReference type="ARBA" id="ARBA00023242"/>
    </source>
</evidence>
<evidence type="ECO:0000313" key="6">
    <source>
        <dbReference type="EMBL" id="RKF62915.1"/>
    </source>
</evidence>
<feature type="compositionally biased region" description="Acidic residues" evidence="5">
    <location>
        <begin position="280"/>
        <end position="293"/>
    </location>
</feature>
<feature type="region of interest" description="Disordered" evidence="5">
    <location>
        <begin position="276"/>
        <end position="316"/>
    </location>
</feature>
<protein>
    <recommendedName>
        <fullName evidence="2">DNA polymerase delta subunit 3</fullName>
    </recommendedName>
</protein>
<feature type="compositionally biased region" description="Polar residues" evidence="5">
    <location>
        <begin position="415"/>
        <end position="424"/>
    </location>
</feature>
<dbReference type="InterPro" id="IPR019038">
    <property type="entry name" value="POLD3"/>
</dbReference>
<dbReference type="OrthoDB" id="514823at2759"/>
<comment type="caution">
    <text evidence="6">The sequence shown here is derived from an EMBL/GenBank/DDBJ whole genome shotgun (WGS) entry which is preliminary data.</text>
</comment>
<evidence type="ECO:0000313" key="7">
    <source>
        <dbReference type="Proteomes" id="UP000286134"/>
    </source>
</evidence>
<dbReference type="InterPro" id="IPR041913">
    <property type="entry name" value="POLD3_sf"/>
</dbReference>
<proteinExistence type="predicted"/>
<accession>A0A420HZR2</accession>
<name>A0A420HZR2_9PEZI</name>
<feature type="compositionally biased region" description="Basic and acidic residues" evidence="5">
    <location>
        <begin position="243"/>
        <end position="258"/>
    </location>
</feature>
<dbReference type="PANTHER" id="PTHR17598:SF13">
    <property type="entry name" value="DNA POLYMERASE DELTA SUBUNIT 3"/>
    <property type="match status" value="1"/>
</dbReference>
<evidence type="ECO:0000256" key="2">
    <source>
        <dbReference type="ARBA" id="ARBA00017589"/>
    </source>
</evidence>
<keyword evidence="4" id="KW-0539">Nucleus</keyword>
<dbReference type="PANTHER" id="PTHR17598">
    <property type="entry name" value="DNA POLYMERASE DELTA SUBUNIT 3"/>
    <property type="match status" value="1"/>
</dbReference>
<dbReference type="GO" id="GO:0043625">
    <property type="term" value="C:delta DNA polymerase complex"/>
    <property type="evidence" value="ECO:0007669"/>
    <property type="project" value="InterPro"/>
</dbReference>
<evidence type="ECO:0000256" key="5">
    <source>
        <dbReference type="SAM" id="MobiDB-lite"/>
    </source>
</evidence>
<dbReference type="GO" id="GO:0006271">
    <property type="term" value="P:DNA strand elongation involved in DNA replication"/>
    <property type="evidence" value="ECO:0007669"/>
    <property type="project" value="TreeGrafter"/>
</dbReference>
<dbReference type="GO" id="GO:1904161">
    <property type="term" value="P:DNA synthesis involved in UV-damage excision repair"/>
    <property type="evidence" value="ECO:0007669"/>
    <property type="project" value="TreeGrafter"/>
</dbReference>